<accession>A0A1U7HF27</accession>
<feature type="domain" description="AB hydrolase-1" evidence="1">
    <location>
        <begin position="40"/>
        <end position="288"/>
    </location>
</feature>
<dbReference type="GO" id="GO:0016787">
    <property type="term" value="F:hydrolase activity"/>
    <property type="evidence" value="ECO:0007669"/>
    <property type="project" value="UniProtKB-KW"/>
</dbReference>
<dbReference type="PRINTS" id="PR00111">
    <property type="entry name" value="ABHYDROLASE"/>
</dbReference>
<dbReference type="InterPro" id="IPR000073">
    <property type="entry name" value="AB_hydrolase_1"/>
</dbReference>
<dbReference type="AlphaFoldDB" id="A0A1U7HF27"/>
<proteinExistence type="predicted"/>
<evidence type="ECO:0000313" key="3">
    <source>
        <dbReference type="Proteomes" id="UP000186868"/>
    </source>
</evidence>
<organism evidence="2 3">
    <name type="scientific">Hydrococcus rivularis NIES-593</name>
    <dbReference type="NCBI Taxonomy" id="1921803"/>
    <lineage>
        <taxon>Bacteria</taxon>
        <taxon>Bacillati</taxon>
        <taxon>Cyanobacteriota</taxon>
        <taxon>Cyanophyceae</taxon>
        <taxon>Pleurocapsales</taxon>
        <taxon>Hydrococcaceae</taxon>
        <taxon>Hydrococcus</taxon>
    </lineage>
</organism>
<dbReference type="OrthoDB" id="420213at2"/>
<dbReference type="Pfam" id="PF00561">
    <property type="entry name" value="Abhydrolase_1"/>
    <property type="match status" value="1"/>
</dbReference>
<dbReference type="SUPFAM" id="SSF53474">
    <property type="entry name" value="alpha/beta-Hydrolases"/>
    <property type="match status" value="1"/>
</dbReference>
<comment type="caution">
    <text evidence="2">The sequence shown here is derived from an EMBL/GenBank/DDBJ whole genome shotgun (WGS) entry which is preliminary data.</text>
</comment>
<dbReference type="STRING" id="1921803.NIES593_13340"/>
<keyword evidence="2" id="KW-0378">Hydrolase</keyword>
<dbReference type="PANTHER" id="PTHR46438:SF2">
    <property type="entry name" value="ALPHA_BETA-HYDROLASES SUPERFAMILY PROTEIN"/>
    <property type="match status" value="1"/>
</dbReference>
<dbReference type="PRINTS" id="PR00412">
    <property type="entry name" value="EPOXHYDRLASE"/>
</dbReference>
<dbReference type="RefSeq" id="WP_073600056.1">
    <property type="nucleotide sequence ID" value="NZ_MRCB01000015.1"/>
</dbReference>
<evidence type="ECO:0000259" key="1">
    <source>
        <dbReference type="Pfam" id="PF00561"/>
    </source>
</evidence>
<dbReference type="PANTHER" id="PTHR46438">
    <property type="entry name" value="ALPHA/BETA-HYDROLASES SUPERFAMILY PROTEIN"/>
    <property type="match status" value="1"/>
</dbReference>
<evidence type="ECO:0000313" key="2">
    <source>
        <dbReference type="EMBL" id="OKH22180.1"/>
    </source>
</evidence>
<protein>
    <submittedName>
        <fullName evidence="2">Alpha/beta hydrolase</fullName>
    </submittedName>
</protein>
<name>A0A1U7HF27_9CYAN</name>
<dbReference type="EMBL" id="MRCB01000015">
    <property type="protein sequence ID" value="OKH22180.1"/>
    <property type="molecule type" value="Genomic_DNA"/>
</dbReference>
<dbReference type="Proteomes" id="UP000186868">
    <property type="component" value="Unassembled WGS sequence"/>
</dbReference>
<dbReference type="InterPro" id="IPR000639">
    <property type="entry name" value="Epox_hydrolase-like"/>
</dbReference>
<sequence>MIITENWSKRIGRQRDWAWRGWQTRYTYLRSSKKHDPSKPPLILIHGFGAAIEHWRNNIPVLSQSHTVYALDLVGFGASRKAATDYTVNLWVEQLYDFWRTFIGQPVVLVGNSIGSLVCMTAAATYPHMVEGIVMLSLPDVSILRQETLPKWLQPIVMGIENAIASPPLLKAIFKILRRPEVVRRWAKIAYVNRAAITDELVQILAAPAQDKGAAGTFHRLFKSVRLPQFSPPAKEVLPTLNIPILLVWGRQDCMVPFAIAPSVASLNPKIEFVPLDNVGHCPHDESPDQFNAILLDWLEANFNQAKAVERIESKCFKSVIEEAS</sequence>
<keyword evidence="3" id="KW-1185">Reference proteome</keyword>
<gene>
    <name evidence="2" type="ORF">NIES593_13340</name>
</gene>
<dbReference type="Gene3D" id="3.40.50.1820">
    <property type="entry name" value="alpha/beta hydrolase"/>
    <property type="match status" value="1"/>
</dbReference>
<dbReference type="InterPro" id="IPR029058">
    <property type="entry name" value="AB_hydrolase_fold"/>
</dbReference>
<reference evidence="2 3" key="1">
    <citation type="submission" date="2016-11" db="EMBL/GenBank/DDBJ databases">
        <title>Draft Genome Sequences of Nine Cyanobacterial Strains from Diverse Habitats.</title>
        <authorList>
            <person name="Zhu T."/>
            <person name="Hou S."/>
            <person name="Lu X."/>
            <person name="Hess W.R."/>
        </authorList>
    </citation>
    <scope>NUCLEOTIDE SEQUENCE [LARGE SCALE GENOMIC DNA]</scope>
    <source>
        <strain evidence="2 3">NIES-593</strain>
    </source>
</reference>